<keyword evidence="2" id="KW-1185">Reference proteome</keyword>
<proteinExistence type="predicted"/>
<dbReference type="KEGG" id="scia:HUG15_21105"/>
<dbReference type="Proteomes" id="UP000595823">
    <property type="component" value="Chromosome"/>
</dbReference>
<dbReference type="RefSeq" id="WP_200125542.1">
    <property type="nucleotide sequence ID" value="NZ_CP054705.1"/>
</dbReference>
<gene>
    <name evidence="1" type="ORF">HUG15_21105</name>
</gene>
<name>A0A7T6Z6K7_9BACI</name>
<sequence length="84" mass="10032">MEIRIRYMEPWAVKKIDELAKEKQMTRQEFLHGQLMQMAIFHQEDERVQRLEHLVQSNLQVMERCADSMQTMNALIGEEPEPTS</sequence>
<reference evidence="1 2" key="1">
    <citation type="submission" date="2020-06" db="EMBL/GenBank/DDBJ databases">
        <title>Genomic analysis of Salicibibacter sp. NKC5-3.</title>
        <authorList>
            <person name="Oh Y.J."/>
        </authorList>
    </citation>
    <scope>NUCLEOTIDE SEQUENCE [LARGE SCALE GENOMIC DNA]</scope>
    <source>
        <strain evidence="1 2">NKC5-3</strain>
    </source>
</reference>
<evidence type="ECO:0000313" key="1">
    <source>
        <dbReference type="EMBL" id="QQK77829.1"/>
    </source>
</evidence>
<organism evidence="1 2">
    <name type="scientific">Salicibibacter cibarius</name>
    <dbReference type="NCBI Taxonomy" id="2743000"/>
    <lineage>
        <taxon>Bacteria</taxon>
        <taxon>Bacillati</taxon>
        <taxon>Bacillota</taxon>
        <taxon>Bacilli</taxon>
        <taxon>Bacillales</taxon>
        <taxon>Bacillaceae</taxon>
        <taxon>Salicibibacter</taxon>
    </lineage>
</organism>
<accession>A0A7T6Z6K7</accession>
<protein>
    <submittedName>
        <fullName evidence="1">Uncharacterized protein</fullName>
    </submittedName>
</protein>
<dbReference type="AlphaFoldDB" id="A0A7T6Z6K7"/>
<evidence type="ECO:0000313" key="2">
    <source>
        <dbReference type="Proteomes" id="UP000595823"/>
    </source>
</evidence>
<dbReference type="EMBL" id="CP054705">
    <property type="protein sequence ID" value="QQK77829.1"/>
    <property type="molecule type" value="Genomic_DNA"/>
</dbReference>